<evidence type="ECO:0000313" key="3">
    <source>
        <dbReference type="EMBL" id="RFU17541.1"/>
    </source>
</evidence>
<keyword evidence="2" id="KW-0812">Transmembrane</keyword>
<reference evidence="3 4" key="1">
    <citation type="submission" date="2018-08" db="EMBL/GenBank/DDBJ databases">
        <title>Acidipila sp. 4G-K13, an acidobacterium isolated from forest soil.</title>
        <authorList>
            <person name="Gao Z.-H."/>
            <person name="Qiu L.-H."/>
        </authorList>
    </citation>
    <scope>NUCLEOTIDE SEQUENCE [LARGE SCALE GENOMIC DNA]</scope>
    <source>
        <strain evidence="3 4">4G-K13</strain>
    </source>
</reference>
<keyword evidence="4" id="KW-1185">Reference proteome</keyword>
<dbReference type="Proteomes" id="UP000264702">
    <property type="component" value="Unassembled WGS sequence"/>
</dbReference>
<keyword evidence="2" id="KW-0472">Membrane</keyword>
<dbReference type="RefSeq" id="WP_117298291.1">
    <property type="nucleotide sequence ID" value="NZ_QVQT02000002.1"/>
</dbReference>
<dbReference type="SUPFAM" id="SSF49464">
    <property type="entry name" value="Carboxypeptidase regulatory domain-like"/>
    <property type="match status" value="1"/>
</dbReference>
<name>A0A372IS00_9BACT</name>
<dbReference type="InterPro" id="IPR008969">
    <property type="entry name" value="CarboxyPept-like_regulatory"/>
</dbReference>
<accession>A0A372IS00</accession>
<dbReference type="AlphaFoldDB" id="A0A372IS00"/>
<evidence type="ECO:0000256" key="1">
    <source>
        <dbReference type="SAM" id="MobiDB-lite"/>
    </source>
</evidence>
<feature type="region of interest" description="Disordered" evidence="1">
    <location>
        <begin position="44"/>
        <end position="73"/>
    </location>
</feature>
<protein>
    <recommendedName>
        <fullName evidence="5">Carboxypeptidase regulatory-like domain-containing protein</fullName>
    </recommendedName>
</protein>
<feature type="compositionally biased region" description="Low complexity" evidence="1">
    <location>
        <begin position="44"/>
        <end position="70"/>
    </location>
</feature>
<evidence type="ECO:0000256" key="2">
    <source>
        <dbReference type="SAM" id="Phobius"/>
    </source>
</evidence>
<keyword evidence="2" id="KW-1133">Transmembrane helix</keyword>
<gene>
    <name evidence="3" type="ORF">D0Y96_05215</name>
</gene>
<comment type="caution">
    <text evidence="3">The sequence shown here is derived from an EMBL/GenBank/DDBJ whole genome shotgun (WGS) entry which is preliminary data.</text>
</comment>
<proteinExistence type="predicted"/>
<dbReference type="EMBL" id="QVQT01000002">
    <property type="protein sequence ID" value="RFU17541.1"/>
    <property type="molecule type" value="Genomic_DNA"/>
</dbReference>
<feature type="transmembrane region" description="Helical" evidence="2">
    <location>
        <begin position="13"/>
        <end position="38"/>
    </location>
</feature>
<sequence length="213" mass="21591">MSEDSSGNAVGKWVAGVLATVVAAVLVWAITTFLPGWLNSRNAGSSSTQASAQTSTGSNSTSGTSSAPSGDPAKDIEVDGIVIDGITNKVLGGASVTLTVGGGSQQNVTTSFGSYSFLVKGADPSALAQLAVAVSGYRNVTDQAVVGQWGIRESVMIPLQVAEAPAAGPAPPGNLTGAVVAQGAHHEPLRIAKDRFVRPAETRVLTTRPDNRH</sequence>
<evidence type="ECO:0000313" key="4">
    <source>
        <dbReference type="Proteomes" id="UP000264702"/>
    </source>
</evidence>
<evidence type="ECO:0008006" key="5">
    <source>
        <dbReference type="Google" id="ProtNLM"/>
    </source>
</evidence>
<organism evidence="3 4">
    <name type="scientific">Paracidobacterium acidisoli</name>
    <dbReference type="NCBI Taxonomy" id="2303751"/>
    <lineage>
        <taxon>Bacteria</taxon>
        <taxon>Pseudomonadati</taxon>
        <taxon>Acidobacteriota</taxon>
        <taxon>Terriglobia</taxon>
        <taxon>Terriglobales</taxon>
        <taxon>Acidobacteriaceae</taxon>
        <taxon>Paracidobacterium</taxon>
    </lineage>
</organism>